<dbReference type="Proteomes" id="UP000297407">
    <property type="component" value="Unassembled WGS sequence"/>
</dbReference>
<dbReference type="Gene3D" id="3.40.50.12580">
    <property type="match status" value="1"/>
</dbReference>
<evidence type="ECO:0008006" key="3">
    <source>
        <dbReference type="Google" id="ProtNLM"/>
    </source>
</evidence>
<keyword evidence="2" id="KW-1185">Reference proteome</keyword>
<organism evidence="1 2">
    <name type="scientific">Flavobacterium humi</name>
    <dbReference type="NCBI Taxonomy" id="2562683"/>
    <lineage>
        <taxon>Bacteria</taxon>
        <taxon>Pseudomonadati</taxon>
        <taxon>Bacteroidota</taxon>
        <taxon>Flavobacteriia</taxon>
        <taxon>Flavobacteriales</taxon>
        <taxon>Flavobacteriaceae</taxon>
        <taxon>Flavobacterium</taxon>
    </lineage>
</organism>
<dbReference type="GO" id="GO:0000271">
    <property type="term" value="P:polysaccharide biosynthetic process"/>
    <property type="evidence" value="ECO:0007669"/>
    <property type="project" value="InterPro"/>
</dbReference>
<dbReference type="OrthoDB" id="274536at2"/>
<dbReference type="InterPro" id="IPR007833">
    <property type="entry name" value="Capsule_polysaccharide_synth"/>
</dbReference>
<evidence type="ECO:0000313" key="2">
    <source>
        <dbReference type="Proteomes" id="UP000297407"/>
    </source>
</evidence>
<reference evidence="1 2" key="1">
    <citation type="submission" date="2019-04" db="EMBL/GenBank/DDBJ databases">
        <title>Flavobacterium sp. strain DS2-A Genome sequencing and assembly.</title>
        <authorList>
            <person name="Kim I."/>
        </authorList>
    </citation>
    <scope>NUCLEOTIDE SEQUENCE [LARGE SCALE GENOMIC DNA]</scope>
    <source>
        <strain evidence="1 2">DS2-A</strain>
    </source>
</reference>
<comment type="caution">
    <text evidence="1">The sequence shown here is derived from an EMBL/GenBank/DDBJ whole genome shotgun (WGS) entry which is preliminary data.</text>
</comment>
<sequence length="499" mass="58092">MHFMTPLDLISNQKILVQTTYHPAPHLETEMEIVERLLAQGNTIYWIVCESDFKACFNNPEHTTMDCKVCFSRVNKGLDVLKKSSKHSENLHILKYRQFLTLEAFKKSYFQQDLHFSDIKELKAFHHKSYDSGMATASSLVSYTRNHEPDVSKYQDFIKRGLLTGGYLYETFQLVLDTIQPDMVVLFNGRFIENRPLLRVCQERNIKYATHERGGKINNFLFRINSIPHSIETISAEMDYLWETARNNRKEIGKTFYTNRIKRVEDAWYSFTKEQQEGRLPESFKHVENKKVITIFNSSLDEYEGLEGFGPYFYANDNEGIQKICESLQNHPEIKLYLRVHPNLKGLDNSQNKYLKEVIGSYPSIEIIPAEDSVDTYALINKSDIVVVFGSTVGAEAVFAGKKVVLLGRAAYENLDSFVIPKNHEELVRILMDDQYVFPEINPEDPLKYGYWNESFGINYNYYSPINLGKGTYKGKQVKANFILRELRRFIEKRKKTIQ</sequence>
<protein>
    <recommendedName>
        <fullName evidence="3">Capsule biosynthesis protein</fullName>
    </recommendedName>
</protein>
<dbReference type="InterPro" id="IPR043148">
    <property type="entry name" value="TagF_C"/>
</dbReference>
<dbReference type="AlphaFoldDB" id="A0A4Z0L797"/>
<dbReference type="Pfam" id="PF05159">
    <property type="entry name" value="Capsule_synth"/>
    <property type="match status" value="1"/>
</dbReference>
<dbReference type="GO" id="GO:0015774">
    <property type="term" value="P:polysaccharide transport"/>
    <property type="evidence" value="ECO:0007669"/>
    <property type="project" value="InterPro"/>
</dbReference>
<dbReference type="EMBL" id="SRLH01000004">
    <property type="protein sequence ID" value="TGD58111.1"/>
    <property type="molecule type" value="Genomic_DNA"/>
</dbReference>
<proteinExistence type="predicted"/>
<evidence type="ECO:0000313" key="1">
    <source>
        <dbReference type="EMBL" id="TGD58111.1"/>
    </source>
</evidence>
<gene>
    <name evidence="1" type="ORF">E4635_08885</name>
</gene>
<dbReference type="SUPFAM" id="SSF53756">
    <property type="entry name" value="UDP-Glycosyltransferase/glycogen phosphorylase"/>
    <property type="match status" value="1"/>
</dbReference>
<name>A0A4Z0L797_9FLAO</name>
<accession>A0A4Z0L797</accession>